<organism evidence="1 2">
    <name type="scientific">Clostridium botulinum B2 450</name>
    <dbReference type="NCBI Taxonomy" id="1379739"/>
    <lineage>
        <taxon>Bacteria</taxon>
        <taxon>Bacillati</taxon>
        <taxon>Bacillota</taxon>
        <taxon>Clostridia</taxon>
        <taxon>Eubacteriales</taxon>
        <taxon>Clostridiaceae</taxon>
        <taxon>Clostridium</taxon>
    </lineage>
</organism>
<gene>
    <name evidence="1" type="ORF">N495_02990</name>
</gene>
<dbReference type="Proteomes" id="UP000032250">
    <property type="component" value="Unassembled WGS sequence"/>
</dbReference>
<comment type="caution">
    <text evidence="1">The sequence shown here is derived from an EMBL/GenBank/DDBJ whole genome shotgun (WGS) entry which is preliminary data.</text>
</comment>
<evidence type="ECO:0000313" key="2">
    <source>
        <dbReference type="Proteomes" id="UP000032250"/>
    </source>
</evidence>
<proteinExistence type="predicted"/>
<evidence type="ECO:0000313" key="1">
    <source>
        <dbReference type="EMBL" id="KIS22597.1"/>
    </source>
</evidence>
<sequence>MNKIIIGFALIIIATLTLTSCSKKNKIKFDDEIAPYTKKETNEFSYKIISDTVRIKSNCGNLKIKKGNVDEVKVTIEKLVGGKSEDKLQEALNSISCTLEDGTIKINLSSKDKSSISSVNIETTIVIPKKISSLNIENNIGNIELEGNYKDLKVQMENGNISYKGELEKSNISSKVGNINLNLQQLESNYQYKINGEVVNVNIKVPNKSKINLIGSMANKIKVEDRGNISEDGAVFYISVKTGNVKIEN</sequence>
<accession>A0A0D1BS56</accession>
<dbReference type="AlphaFoldDB" id="A0A0D1BS56"/>
<name>A0A0D1BS56_CLOBO</name>
<dbReference type="OrthoDB" id="1910176at2"/>
<dbReference type="PROSITE" id="PS51257">
    <property type="entry name" value="PROKAR_LIPOPROTEIN"/>
    <property type="match status" value="1"/>
</dbReference>
<dbReference type="HOGENOM" id="CLU_1114284_0_0_9"/>
<dbReference type="RefSeq" id="WP_043031374.1">
    <property type="nucleotide sequence ID" value="NZ_JXSU01000007.1"/>
</dbReference>
<protein>
    <recommendedName>
        <fullName evidence="3">Lipoprotein</fullName>
    </recommendedName>
</protein>
<dbReference type="PATRIC" id="fig|1379739.3.peg.910"/>
<evidence type="ECO:0008006" key="3">
    <source>
        <dbReference type="Google" id="ProtNLM"/>
    </source>
</evidence>
<dbReference type="EMBL" id="JXSU01000007">
    <property type="protein sequence ID" value="KIS22597.1"/>
    <property type="molecule type" value="Genomic_DNA"/>
</dbReference>
<reference evidence="1 2" key="1">
    <citation type="submission" date="2014-06" db="EMBL/GenBank/DDBJ databases">
        <title>Genome characterization of distinct group I Clostridium botulinum lineages.</title>
        <authorList>
            <person name="Giordani F."/>
            <person name="Anselmo A."/>
            <person name="Fillo S."/>
            <person name="Palozzi A.M."/>
            <person name="Fortunato A."/>
            <person name="Gentile B."/>
            <person name="Ciammaruconi A."/>
            <person name="Anniballi F."/>
            <person name="De Medici D."/>
            <person name="Lista F."/>
        </authorList>
    </citation>
    <scope>NUCLEOTIDE SEQUENCE [LARGE SCALE GENOMIC DNA]</scope>
    <source>
        <strain evidence="1 2">B2 450</strain>
    </source>
</reference>